<dbReference type="EMBL" id="NCQP01000006">
    <property type="protein sequence ID" value="OWJ54218.1"/>
    <property type="molecule type" value="Genomic_DNA"/>
</dbReference>
<evidence type="ECO:0000313" key="2">
    <source>
        <dbReference type="Proteomes" id="UP000196694"/>
    </source>
</evidence>
<accession>A0A211YMD4</accession>
<reference evidence="1 2" key="1">
    <citation type="submission" date="2017-05" db="EMBL/GenBank/DDBJ databases">
        <title>The draft genome of the hyperthermophilic archaeon 'Pyrodictium delaneyi strain Hulk', an iron and nitrate reducer, reveals the capacity for sulfate reduction.</title>
        <authorList>
            <person name="Demey L.M."/>
            <person name="Miller C."/>
            <person name="Manzella M."/>
            <person name="Reguera G."/>
            <person name="Kashefi K."/>
        </authorList>
    </citation>
    <scope>NUCLEOTIDE SEQUENCE [LARGE SCALE GENOMIC DNA]</scope>
    <source>
        <strain evidence="1 2">Hulk</strain>
    </source>
</reference>
<organism evidence="1 2">
    <name type="scientific">Pyrodictium delaneyi</name>
    <dbReference type="NCBI Taxonomy" id="1273541"/>
    <lineage>
        <taxon>Archaea</taxon>
        <taxon>Thermoproteota</taxon>
        <taxon>Thermoprotei</taxon>
        <taxon>Desulfurococcales</taxon>
        <taxon>Pyrodictiaceae</taxon>
        <taxon>Pyrodictium</taxon>
    </lineage>
</organism>
<name>A0A211YMD4_9CREN</name>
<comment type="caution">
    <text evidence="1">The sequence shown here is derived from an EMBL/GenBank/DDBJ whole genome shotgun (WGS) entry which is preliminary data.</text>
</comment>
<dbReference type="AlphaFoldDB" id="A0A211YMD4"/>
<protein>
    <submittedName>
        <fullName evidence="1">Uncharacterized protein</fullName>
    </submittedName>
</protein>
<proteinExistence type="predicted"/>
<evidence type="ECO:0000313" key="1">
    <source>
        <dbReference type="EMBL" id="OWJ54218.1"/>
    </source>
</evidence>
<keyword evidence="2" id="KW-1185">Reference proteome</keyword>
<dbReference type="Proteomes" id="UP000196694">
    <property type="component" value="Unassembled WGS sequence"/>
</dbReference>
<sequence>MTAVPRFVISVAVTRHGIYVDVSRNGAFFDEAEFETSDEGAFISYMKWLAERIYDELEEEG</sequence>
<gene>
    <name evidence="1" type="ORF">Pdsh_06925</name>
</gene>